<keyword evidence="2" id="KW-1185">Reference proteome</keyword>
<protein>
    <submittedName>
        <fullName evidence="1">Uncharacterized protein</fullName>
    </submittedName>
</protein>
<dbReference type="Proteomes" id="UP000828941">
    <property type="component" value="Chromosome 11"/>
</dbReference>
<name>A0ACB9LUV6_BAUVA</name>
<comment type="caution">
    <text evidence="1">The sequence shown here is derived from an EMBL/GenBank/DDBJ whole genome shotgun (WGS) entry which is preliminary data.</text>
</comment>
<gene>
    <name evidence="1" type="ORF">L6164_027453</name>
</gene>
<organism evidence="1 2">
    <name type="scientific">Bauhinia variegata</name>
    <name type="common">Purple orchid tree</name>
    <name type="synonym">Phanera variegata</name>
    <dbReference type="NCBI Taxonomy" id="167791"/>
    <lineage>
        <taxon>Eukaryota</taxon>
        <taxon>Viridiplantae</taxon>
        <taxon>Streptophyta</taxon>
        <taxon>Embryophyta</taxon>
        <taxon>Tracheophyta</taxon>
        <taxon>Spermatophyta</taxon>
        <taxon>Magnoliopsida</taxon>
        <taxon>eudicotyledons</taxon>
        <taxon>Gunneridae</taxon>
        <taxon>Pentapetalae</taxon>
        <taxon>rosids</taxon>
        <taxon>fabids</taxon>
        <taxon>Fabales</taxon>
        <taxon>Fabaceae</taxon>
        <taxon>Cercidoideae</taxon>
        <taxon>Cercideae</taxon>
        <taxon>Bauhiniinae</taxon>
        <taxon>Bauhinia</taxon>
    </lineage>
</organism>
<accession>A0ACB9LUV6</accession>
<proteinExistence type="predicted"/>
<evidence type="ECO:0000313" key="2">
    <source>
        <dbReference type="Proteomes" id="UP000828941"/>
    </source>
</evidence>
<evidence type="ECO:0000313" key="1">
    <source>
        <dbReference type="EMBL" id="KAI4314558.1"/>
    </source>
</evidence>
<dbReference type="EMBL" id="CM039436">
    <property type="protein sequence ID" value="KAI4314558.1"/>
    <property type="molecule type" value="Genomic_DNA"/>
</dbReference>
<reference evidence="1 2" key="1">
    <citation type="journal article" date="2022" name="DNA Res.">
        <title>Chromosomal-level genome assembly of the orchid tree Bauhinia variegata (Leguminosae; Cercidoideae) supports the allotetraploid origin hypothesis of Bauhinia.</title>
        <authorList>
            <person name="Zhong Y."/>
            <person name="Chen Y."/>
            <person name="Zheng D."/>
            <person name="Pang J."/>
            <person name="Liu Y."/>
            <person name="Luo S."/>
            <person name="Meng S."/>
            <person name="Qian L."/>
            <person name="Wei D."/>
            <person name="Dai S."/>
            <person name="Zhou R."/>
        </authorList>
    </citation>
    <scope>NUCLEOTIDE SEQUENCE [LARGE SCALE GENOMIC DNA]</scope>
    <source>
        <strain evidence="1">BV-YZ2020</strain>
    </source>
</reference>
<sequence length="135" mass="15009">MDSPLDLITRGERELWIPPFPVLGDGGYAIWRSVTAHVSCTLLLGLRSMQPKGVLGLNPKGLVFFFETWREFIFLPIAASVVFCSSLMISTGYVMLVYSETGAASLVHLYNALLTQHPLITSDKLSSRGLNYIDW</sequence>